<dbReference type="PANTHER" id="PTHR48154">
    <property type="entry name" value="PROTEIN, PUTATIVE-RELATED"/>
    <property type="match status" value="1"/>
</dbReference>
<dbReference type="Pfam" id="PF24924">
    <property type="entry name" value="DUF7745"/>
    <property type="match status" value="1"/>
</dbReference>
<dbReference type="AlphaFoldDB" id="A0A371GDW5"/>
<name>A0A371GDW5_MUCPR</name>
<gene>
    <name evidence="2" type="ORF">CR513_29653</name>
</gene>
<dbReference type="OrthoDB" id="983711at2759"/>
<protein>
    <recommendedName>
        <fullName evidence="1">DUF7745 domain-containing protein</fullName>
    </recommendedName>
</protein>
<organism evidence="2 3">
    <name type="scientific">Mucuna pruriens</name>
    <name type="common">Velvet bean</name>
    <name type="synonym">Dolichos pruriens</name>
    <dbReference type="NCBI Taxonomy" id="157652"/>
    <lineage>
        <taxon>Eukaryota</taxon>
        <taxon>Viridiplantae</taxon>
        <taxon>Streptophyta</taxon>
        <taxon>Embryophyta</taxon>
        <taxon>Tracheophyta</taxon>
        <taxon>Spermatophyta</taxon>
        <taxon>Magnoliopsida</taxon>
        <taxon>eudicotyledons</taxon>
        <taxon>Gunneridae</taxon>
        <taxon>Pentapetalae</taxon>
        <taxon>rosids</taxon>
        <taxon>fabids</taxon>
        <taxon>Fabales</taxon>
        <taxon>Fabaceae</taxon>
        <taxon>Papilionoideae</taxon>
        <taxon>50 kb inversion clade</taxon>
        <taxon>NPAAA clade</taxon>
        <taxon>indigoferoid/millettioid clade</taxon>
        <taxon>Phaseoleae</taxon>
        <taxon>Mucuna</taxon>
    </lineage>
</organism>
<evidence type="ECO:0000259" key="1">
    <source>
        <dbReference type="Pfam" id="PF24924"/>
    </source>
</evidence>
<reference evidence="2" key="1">
    <citation type="submission" date="2018-05" db="EMBL/GenBank/DDBJ databases">
        <title>Draft genome of Mucuna pruriens seed.</title>
        <authorList>
            <person name="Nnadi N.E."/>
            <person name="Vos R."/>
            <person name="Hasami M.H."/>
            <person name="Devisetty U.K."/>
            <person name="Aguiy J.C."/>
        </authorList>
    </citation>
    <scope>NUCLEOTIDE SEQUENCE [LARGE SCALE GENOMIC DNA]</scope>
    <source>
        <strain evidence="2">JCA_2017</strain>
    </source>
</reference>
<dbReference type="Proteomes" id="UP000257109">
    <property type="component" value="Unassembled WGS sequence"/>
</dbReference>
<evidence type="ECO:0000313" key="2">
    <source>
        <dbReference type="EMBL" id="RDX88721.1"/>
    </source>
</evidence>
<dbReference type="PANTHER" id="PTHR48154:SF1">
    <property type="entry name" value="PROTEIN, PUTATIVE-RELATED"/>
    <property type="match status" value="1"/>
</dbReference>
<feature type="domain" description="DUF7745" evidence="1">
    <location>
        <begin position="1"/>
        <end position="120"/>
    </location>
</feature>
<accession>A0A371GDW5</accession>
<dbReference type="EMBL" id="QJKJ01005864">
    <property type="protein sequence ID" value="RDX88721.1"/>
    <property type="molecule type" value="Genomic_DNA"/>
</dbReference>
<dbReference type="InterPro" id="IPR056647">
    <property type="entry name" value="DUF7745"/>
</dbReference>
<evidence type="ECO:0000313" key="3">
    <source>
        <dbReference type="Proteomes" id="UP000257109"/>
    </source>
</evidence>
<proteinExistence type="predicted"/>
<feature type="non-terminal residue" evidence="2">
    <location>
        <position position="123"/>
    </location>
</feature>
<sequence>MRCFTFNDFQLAPTLEEYECLLRLPMTESSPYFYRGHYPSWASVARLIKVLESELDKKKLNQNGAEGLPQTYLEERLGHLLEKEDWPAILDALGLLVCGIVLFPHIEDYVDIAVVDALLARRD</sequence>
<comment type="caution">
    <text evidence="2">The sequence shown here is derived from an EMBL/GenBank/DDBJ whole genome shotgun (WGS) entry which is preliminary data.</text>
</comment>
<keyword evidence="3" id="KW-1185">Reference proteome</keyword>